<organism evidence="1 2">
    <name type="scientific">Podarcis lilfordi</name>
    <name type="common">Lilford's wall lizard</name>
    <dbReference type="NCBI Taxonomy" id="74358"/>
    <lineage>
        <taxon>Eukaryota</taxon>
        <taxon>Metazoa</taxon>
        <taxon>Chordata</taxon>
        <taxon>Craniata</taxon>
        <taxon>Vertebrata</taxon>
        <taxon>Euteleostomi</taxon>
        <taxon>Lepidosauria</taxon>
        <taxon>Squamata</taxon>
        <taxon>Bifurcata</taxon>
        <taxon>Unidentata</taxon>
        <taxon>Episquamata</taxon>
        <taxon>Laterata</taxon>
        <taxon>Lacertibaenia</taxon>
        <taxon>Lacertidae</taxon>
        <taxon>Podarcis</taxon>
    </lineage>
</organism>
<accession>A0AA35PA20</accession>
<proteinExistence type="predicted"/>
<evidence type="ECO:0000313" key="1">
    <source>
        <dbReference type="EMBL" id="CAI5780594.1"/>
    </source>
</evidence>
<sequence>MEQLCACATPRTGERRVKGRRAGFLERTGKEGGPLPLLPLLPPDVPSGLAFAGRALVGLLSGEACGTPCPATLRCRSCLKGDGRKWASNTPYLFIKDKIKESK</sequence>
<gene>
    <name evidence="1" type="ORF">PODLI_1B029781</name>
</gene>
<dbReference type="AlphaFoldDB" id="A0AA35PA20"/>
<dbReference type="EMBL" id="OX395133">
    <property type="protein sequence ID" value="CAI5780594.1"/>
    <property type="molecule type" value="Genomic_DNA"/>
</dbReference>
<protein>
    <submittedName>
        <fullName evidence="1">Uncharacterized protein</fullName>
    </submittedName>
</protein>
<evidence type="ECO:0000313" key="2">
    <source>
        <dbReference type="Proteomes" id="UP001178461"/>
    </source>
</evidence>
<reference evidence="1" key="1">
    <citation type="submission" date="2022-12" db="EMBL/GenBank/DDBJ databases">
        <authorList>
            <person name="Alioto T."/>
            <person name="Alioto T."/>
            <person name="Gomez Garrido J."/>
        </authorList>
    </citation>
    <scope>NUCLEOTIDE SEQUENCE</scope>
</reference>
<dbReference type="Proteomes" id="UP001178461">
    <property type="component" value="Chromosome 8"/>
</dbReference>
<name>A0AA35PA20_9SAUR</name>
<keyword evidence="2" id="KW-1185">Reference proteome</keyword>